<feature type="non-terminal residue" evidence="1">
    <location>
        <position position="40"/>
    </location>
</feature>
<dbReference type="Proteomes" id="UP000053760">
    <property type="component" value="Unassembled WGS sequence"/>
</dbReference>
<keyword evidence="2" id="KW-1185">Reference proteome</keyword>
<name>A0A091GDF5_CUCCA</name>
<dbReference type="EMBL" id="KL447994">
    <property type="protein sequence ID" value="KFO79346.1"/>
    <property type="molecule type" value="Genomic_DNA"/>
</dbReference>
<sequence length="40" mass="4392">IHSKVCKQLFSCPLPTAPRNGGLVCVIIDDAQYCKPMCNK</sequence>
<feature type="non-terminal residue" evidence="1">
    <location>
        <position position="1"/>
    </location>
</feature>
<evidence type="ECO:0000313" key="2">
    <source>
        <dbReference type="Proteomes" id="UP000053760"/>
    </source>
</evidence>
<organism evidence="1 2">
    <name type="scientific">Cuculus canorus</name>
    <name type="common">Common cuckoo</name>
    <dbReference type="NCBI Taxonomy" id="55661"/>
    <lineage>
        <taxon>Eukaryota</taxon>
        <taxon>Metazoa</taxon>
        <taxon>Chordata</taxon>
        <taxon>Craniata</taxon>
        <taxon>Vertebrata</taxon>
        <taxon>Euteleostomi</taxon>
        <taxon>Archelosauria</taxon>
        <taxon>Archosauria</taxon>
        <taxon>Dinosauria</taxon>
        <taxon>Saurischia</taxon>
        <taxon>Theropoda</taxon>
        <taxon>Coelurosauria</taxon>
        <taxon>Aves</taxon>
        <taxon>Neognathae</taxon>
        <taxon>Neoaves</taxon>
        <taxon>Otidimorphae</taxon>
        <taxon>Cuculiformes</taxon>
        <taxon>Cuculidae</taxon>
        <taxon>Cuculus</taxon>
    </lineage>
</organism>
<evidence type="ECO:0000313" key="1">
    <source>
        <dbReference type="EMBL" id="KFO79346.1"/>
    </source>
</evidence>
<proteinExistence type="predicted"/>
<dbReference type="AlphaFoldDB" id="A0A091GDF5"/>
<accession>A0A091GDF5</accession>
<protein>
    <submittedName>
        <fullName evidence="1">Uncharacterized protein</fullName>
    </submittedName>
</protein>
<gene>
    <name evidence="1" type="ORF">N303_14021</name>
</gene>
<reference evidence="1 2" key="1">
    <citation type="submission" date="2014-04" db="EMBL/GenBank/DDBJ databases">
        <title>Genome evolution of avian class.</title>
        <authorList>
            <person name="Zhang G."/>
            <person name="Li C."/>
        </authorList>
    </citation>
    <scope>NUCLEOTIDE SEQUENCE [LARGE SCALE GENOMIC DNA]</scope>
    <source>
        <strain evidence="1">BGI_N303</strain>
    </source>
</reference>